<comment type="caution">
    <text evidence="1">The sequence shown here is derived from an EMBL/GenBank/DDBJ whole genome shotgun (WGS) entry which is preliminary data.</text>
</comment>
<name>A0A9Q4KN85_9BACT</name>
<dbReference type="EMBL" id="JAPXGP010000002">
    <property type="protein sequence ID" value="MCZ6161187.1"/>
    <property type="molecule type" value="Genomic_DNA"/>
</dbReference>
<accession>A0A9Q4KN85</accession>
<gene>
    <name evidence="1" type="ORF">O6B92_02320</name>
</gene>
<evidence type="ECO:0000313" key="1">
    <source>
        <dbReference type="EMBL" id="MCZ6161187.1"/>
    </source>
</evidence>
<dbReference type="Proteomes" id="UP001075461">
    <property type="component" value="Unassembled WGS sequence"/>
</dbReference>
<sequence>MKTFYFTKIWLFMKIDAILNGKYSAFLAAFGMDLMKVILFR</sequence>
<organism evidence="1 2">
    <name type="scientific">Campylobacter ureolyticus</name>
    <dbReference type="NCBI Taxonomy" id="827"/>
    <lineage>
        <taxon>Bacteria</taxon>
        <taxon>Pseudomonadati</taxon>
        <taxon>Campylobacterota</taxon>
        <taxon>Epsilonproteobacteria</taxon>
        <taxon>Campylobacterales</taxon>
        <taxon>Campylobacteraceae</taxon>
        <taxon>Campylobacter</taxon>
    </lineage>
</organism>
<dbReference type="RefSeq" id="WP_269479658.1">
    <property type="nucleotide sequence ID" value="NZ_JAPXGH010000002.1"/>
</dbReference>
<proteinExistence type="predicted"/>
<evidence type="ECO:0000313" key="2">
    <source>
        <dbReference type="Proteomes" id="UP001075461"/>
    </source>
</evidence>
<reference evidence="1" key="1">
    <citation type="submission" date="2022-12" db="EMBL/GenBank/DDBJ databases">
        <title>Species Delineation and Comparative Genomics within the Campylobacter ureolyticus Complex.</title>
        <authorList>
            <person name="Maki J."/>
            <person name="Howard M."/>
            <person name="Connelly S."/>
            <person name="Hardy D.J."/>
            <person name="Cameron A."/>
        </authorList>
    </citation>
    <scope>NUCLEOTIDE SEQUENCE</scope>
    <source>
        <strain evidence="1">URMC_786</strain>
    </source>
</reference>
<protein>
    <submittedName>
        <fullName evidence="1">Uncharacterized protein</fullName>
    </submittedName>
</protein>
<dbReference type="AlphaFoldDB" id="A0A9Q4KN85"/>